<proteinExistence type="predicted"/>
<feature type="region of interest" description="Disordered" evidence="1">
    <location>
        <begin position="585"/>
        <end position="608"/>
    </location>
</feature>
<feature type="compositionally biased region" description="Basic residues" evidence="1">
    <location>
        <begin position="929"/>
        <end position="941"/>
    </location>
</feature>
<feature type="compositionally biased region" description="Polar residues" evidence="1">
    <location>
        <begin position="802"/>
        <end position="813"/>
    </location>
</feature>
<feature type="compositionally biased region" description="Polar residues" evidence="1">
    <location>
        <begin position="865"/>
        <end position="874"/>
    </location>
</feature>
<keyword evidence="2" id="KW-1185">Reference proteome</keyword>
<protein>
    <submittedName>
        <fullName evidence="3">SET domain-containing protein</fullName>
    </submittedName>
</protein>
<evidence type="ECO:0000313" key="2">
    <source>
        <dbReference type="Proteomes" id="UP000046392"/>
    </source>
</evidence>
<feature type="compositionally biased region" description="Polar residues" evidence="1">
    <location>
        <begin position="899"/>
        <end position="908"/>
    </location>
</feature>
<evidence type="ECO:0000313" key="3">
    <source>
        <dbReference type="WBParaSite" id="SPAL_0000609500.1"/>
    </source>
</evidence>
<feature type="region of interest" description="Disordered" evidence="1">
    <location>
        <begin position="844"/>
        <end position="908"/>
    </location>
</feature>
<feature type="compositionally biased region" description="Polar residues" evidence="1">
    <location>
        <begin position="1"/>
        <end position="40"/>
    </location>
</feature>
<organism evidence="2 3">
    <name type="scientific">Strongyloides papillosus</name>
    <name type="common">Intestinal threadworm</name>
    <dbReference type="NCBI Taxonomy" id="174720"/>
    <lineage>
        <taxon>Eukaryota</taxon>
        <taxon>Metazoa</taxon>
        <taxon>Ecdysozoa</taxon>
        <taxon>Nematoda</taxon>
        <taxon>Chromadorea</taxon>
        <taxon>Rhabditida</taxon>
        <taxon>Tylenchina</taxon>
        <taxon>Panagrolaimomorpha</taxon>
        <taxon>Strongyloidoidea</taxon>
        <taxon>Strongyloididae</taxon>
        <taxon>Strongyloides</taxon>
    </lineage>
</organism>
<feature type="region of interest" description="Disordered" evidence="1">
    <location>
        <begin position="1"/>
        <end position="77"/>
    </location>
</feature>
<feature type="compositionally biased region" description="Polar residues" evidence="1">
    <location>
        <begin position="418"/>
        <end position="428"/>
    </location>
</feature>
<feature type="region of interest" description="Disordered" evidence="1">
    <location>
        <begin position="925"/>
        <end position="963"/>
    </location>
</feature>
<name>A0A0N5BJG9_STREA</name>
<feature type="compositionally biased region" description="Low complexity" evidence="1">
    <location>
        <begin position="52"/>
        <end position="77"/>
    </location>
</feature>
<dbReference type="WBParaSite" id="SPAL_0000609500.1">
    <property type="protein sequence ID" value="SPAL_0000609500.1"/>
    <property type="gene ID" value="SPAL_0000609500"/>
</dbReference>
<sequence>MSTFRRSSHSVDSSKTPKPTNNSSANRSRVRTLSNGNPQVVKSAQKKKSKNSKSNFKTWISSSRSSSNSGYTTTSLSGLSTLSSCKKFGLETIMRRIFKSRIYVCADQCYAFDGPQGVCVTYKFIIASESSPFFPASNFVLKSPLAVYESAVTSHVVRDEQSKNTSYGCSKIALQIFDGHVVYKRDIQIPFCSSSNNVMQGIPNNKVRIDYMFRKFANTSYGSDNEILQWPEEISTYVANTDIKCNGSEVQLRDVMEIWFGLDRFTQEMDDYNVATVNYREQETIHRSFFEMKTGETCARISRKLAFPTSVIGDTFEVAYTKEFFMNYTNGKWIKESENKCPNKGNLHLLNEISSFGIDGNSTMRDMSFDIKEVPRYNSKLSSVQSDKESQKIVYNANTSTNIPDTTKSFKDSPIPISHSTPRISNTLPTNTIHEKLNLDNRTPVTQKKTTPSIVNNFTANNTTANQKNDSTPNIYYSILSNSAVTTRVHDTPVRPFNKEVNLSVNETIDKILGDAAKQSANSVDIVKNTSKKGINTTPCHSGTNLISKVALDKPKLTSDDNLKSPIVFRSEPVKESPLKALLDKLDTTQNSDTSQSSIRTEVESNAETFKNSPLLLSNNITNSSGRSGFSDGKSLSTIKEMSLEQGQSHSTPSKFTISIFPSKTNNTSLNLMSSIKEQTNEVAVPKLEEMECTNSYSSTSSLTKDLEEDVTQNESKLSISSSMLSPGNKIAQCSGQKSQESIIIQPLFATPVNARISLNDTQNTCTSVGINTPIGSQSVQRKDVFVKSIVRDKPDIKRPSAPSSQNRITYTPDNCKKDETQTPVTGKKTYQNINFSYLQTSRTLQPPMPLNRTTSAFGLRGDNSHGSIINSNKSLDETPKKKLYRTLSATPTKRRRSTSNGILSKSSIENRGSLENVIKNLDNEKSYLRNRSRSPSRRQLTKSSPRTSRNKNVKMTPTSKFDKDNGEIMVSFDKKTDETLDIGSRELIECLNKMSVKESNPTKSAKGYNNYGVCETFVNIESNNNNNCSSTGESKSLEIKTLVGIGDEAQELKLVYNFSNVNPSTDIKILSLVVDGKVFYKTTELYNIKK</sequence>
<dbReference type="AlphaFoldDB" id="A0A0N5BJG9"/>
<accession>A0A0N5BJG9</accession>
<evidence type="ECO:0000256" key="1">
    <source>
        <dbReference type="SAM" id="MobiDB-lite"/>
    </source>
</evidence>
<feature type="region of interest" description="Disordered" evidence="1">
    <location>
        <begin position="405"/>
        <end position="428"/>
    </location>
</feature>
<feature type="region of interest" description="Disordered" evidence="1">
    <location>
        <begin position="795"/>
        <end position="824"/>
    </location>
</feature>
<reference evidence="3" key="1">
    <citation type="submission" date="2017-02" db="UniProtKB">
        <authorList>
            <consortium name="WormBaseParasite"/>
        </authorList>
    </citation>
    <scope>IDENTIFICATION</scope>
</reference>
<dbReference type="Proteomes" id="UP000046392">
    <property type="component" value="Unplaced"/>
</dbReference>
<feature type="compositionally biased region" description="Low complexity" evidence="1">
    <location>
        <begin position="588"/>
        <end position="598"/>
    </location>
</feature>